<dbReference type="Proteomes" id="UP000634435">
    <property type="component" value="Unassembled WGS sequence"/>
</dbReference>
<feature type="domain" description="Terminase large subunit-like ATPase" evidence="1">
    <location>
        <begin position="114"/>
        <end position="281"/>
    </location>
</feature>
<proteinExistence type="predicted"/>
<dbReference type="Pfam" id="PF03354">
    <property type="entry name" value="TerL_ATPase"/>
    <property type="match status" value="1"/>
</dbReference>
<sequence length="596" mass="69056">MTATSKISKNVKKASQSFSFITWKKDQVKKGNILEKPSDKLLTTWYAEQAVKGKIKVSKKNKQAARRHLKDLKRQGTEDFPWIFVEEQGHRPIRFIEKFCKPSKGDFDQLTAQPWQHFIVGSLYGWVHKDTGIRRFREGLIFIGRKNGKSTLVSGLSLYSFSKDGENGADVYLLANTKQQANIIFDEAKAMIKKSPKLRKQFNPKRDLIEYSKSISKIEPRASDSEKLDGLNTHLGIFDEIHEFKDYKLINVIKKSRGSRKQPLILYITTAGYQLDGPLVNYYEQGTDVLDEVVNDERTFYFVAELDSNEEFEEPEEWVKANPNMGVSLDLDILIEDWEKDKRTPEERSDFITKQFNIFVNASKLPFIDYDTLKKNKKHMKLDDLRGMSAIGGYDLSSTEDFTSACLVFPLVETGEMFVLSHSWIPRKKVIMGNEKIPYREWSDKGLLTIVDEEYINEDNVYDWFMEQKQHYNIELITYDPAKAFRLNKAFKQEGYPTEIVRQGYVTLGPAMDDLKHMFLDGKVIFNENELLRWYINNVELVMDRNNNKMPTKSNRYRKIDGFAAMLNAHTKVMEQLVVPTGDGSIEVLSMADLMK</sequence>
<dbReference type="EMBL" id="BMPN01000001">
    <property type="protein sequence ID" value="GGJ48534.1"/>
    <property type="molecule type" value="Genomic_DNA"/>
</dbReference>
<gene>
    <name evidence="3" type="ORF">GCM10007111_08300</name>
</gene>
<evidence type="ECO:0000259" key="1">
    <source>
        <dbReference type="Pfam" id="PF03354"/>
    </source>
</evidence>
<keyword evidence="4" id="KW-1185">Reference proteome</keyword>
<accession>A0ABQ2D9R3</accession>
<dbReference type="PANTHER" id="PTHR41287:SF1">
    <property type="entry name" value="PROTEIN YMFN"/>
    <property type="match status" value="1"/>
</dbReference>
<evidence type="ECO:0000313" key="4">
    <source>
        <dbReference type="Proteomes" id="UP000634435"/>
    </source>
</evidence>
<evidence type="ECO:0000313" key="3">
    <source>
        <dbReference type="EMBL" id="GGJ48534.1"/>
    </source>
</evidence>
<name>A0ABQ2D9R3_9BACI</name>
<organism evidence="3 4">
    <name type="scientific">Virgibacillus kapii</name>
    <dbReference type="NCBI Taxonomy" id="1638645"/>
    <lineage>
        <taxon>Bacteria</taxon>
        <taxon>Bacillati</taxon>
        <taxon>Bacillota</taxon>
        <taxon>Bacilli</taxon>
        <taxon>Bacillales</taxon>
        <taxon>Bacillaceae</taxon>
        <taxon>Virgibacillus</taxon>
    </lineage>
</organism>
<reference evidence="4" key="1">
    <citation type="journal article" date="2019" name="Int. J. Syst. Evol. Microbiol.">
        <title>The Global Catalogue of Microorganisms (GCM) 10K type strain sequencing project: providing services to taxonomists for standard genome sequencing and annotation.</title>
        <authorList>
            <consortium name="The Broad Institute Genomics Platform"/>
            <consortium name="The Broad Institute Genome Sequencing Center for Infectious Disease"/>
            <person name="Wu L."/>
            <person name="Ma J."/>
        </authorList>
    </citation>
    <scope>NUCLEOTIDE SEQUENCE [LARGE SCALE GENOMIC DNA]</scope>
    <source>
        <strain evidence="4">JCM 30071</strain>
    </source>
</reference>
<protein>
    <submittedName>
        <fullName evidence="3">Phage terminase large subunit</fullName>
    </submittedName>
</protein>
<dbReference type="InterPro" id="IPR046462">
    <property type="entry name" value="TerL_nuclease"/>
</dbReference>
<comment type="caution">
    <text evidence="3">The sequence shown here is derived from an EMBL/GenBank/DDBJ whole genome shotgun (WGS) entry which is preliminary data.</text>
</comment>
<dbReference type="PANTHER" id="PTHR41287">
    <property type="match status" value="1"/>
</dbReference>
<dbReference type="Pfam" id="PF20441">
    <property type="entry name" value="TerL_nuclease"/>
    <property type="match status" value="1"/>
</dbReference>
<feature type="domain" description="Terminase large subunit-like endonuclease" evidence="2">
    <location>
        <begin position="294"/>
        <end position="574"/>
    </location>
</feature>
<dbReference type="InterPro" id="IPR005021">
    <property type="entry name" value="Terminase_largesu-like"/>
</dbReference>
<dbReference type="Gene3D" id="3.40.50.300">
    <property type="entry name" value="P-loop containing nucleotide triphosphate hydrolases"/>
    <property type="match status" value="1"/>
</dbReference>
<dbReference type="InterPro" id="IPR046461">
    <property type="entry name" value="TerL_ATPase"/>
</dbReference>
<dbReference type="InterPro" id="IPR027417">
    <property type="entry name" value="P-loop_NTPase"/>
</dbReference>
<evidence type="ECO:0000259" key="2">
    <source>
        <dbReference type="Pfam" id="PF20441"/>
    </source>
</evidence>